<comment type="caution">
    <text evidence="10">The sequence shown here is derived from an EMBL/GenBank/DDBJ whole genome shotgun (WGS) entry which is preliminary data.</text>
</comment>
<dbReference type="GO" id="GO:0006935">
    <property type="term" value="P:chemotaxis"/>
    <property type="evidence" value="ECO:0007669"/>
    <property type="project" value="InterPro"/>
</dbReference>
<organism evidence="10 11">
    <name type="scientific">Rhodovastum atsumiense</name>
    <dbReference type="NCBI Taxonomy" id="504468"/>
    <lineage>
        <taxon>Bacteria</taxon>
        <taxon>Pseudomonadati</taxon>
        <taxon>Pseudomonadota</taxon>
        <taxon>Alphaproteobacteria</taxon>
        <taxon>Acetobacterales</taxon>
        <taxon>Acetobacteraceae</taxon>
        <taxon>Rhodovastum</taxon>
    </lineage>
</organism>
<accession>A0A5M6IWV2</accession>
<evidence type="ECO:0000259" key="8">
    <source>
        <dbReference type="PROSITE" id="PS50192"/>
    </source>
</evidence>
<dbReference type="Pfam" id="PF00672">
    <property type="entry name" value="HAMP"/>
    <property type="match status" value="1"/>
</dbReference>
<feature type="domain" description="HAMP" evidence="9">
    <location>
        <begin position="262"/>
        <end position="315"/>
    </location>
</feature>
<evidence type="ECO:0000256" key="2">
    <source>
        <dbReference type="ARBA" id="ARBA00022519"/>
    </source>
</evidence>
<feature type="domain" description="Methyl-accepting transducer" evidence="7">
    <location>
        <begin position="355"/>
        <end position="591"/>
    </location>
</feature>
<keyword evidence="11" id="KW-1185">Reference proteome</keyword>
<feature type="domain" description="T-SNARE coiled-coil homology" evidence="8">
    <location>
        <begin position="507"/>
        <end position="569"/>
    </location>
</feature>
<dbReference type="GO" id="GO:0004888">
    <property type="term" value="F:transmembrane signaling receptor activity"/>
    <property type="evidence" value="ECO:0007669"/>
    <property type="project" value="InterPro"/>
</dbReference>
<evidence type="ECO:0000313" key="10">
    <source>
        <dbReference type="EMBL" id="KAA5611938.1"/>
    </source>
</evidence>
<dbReference type="GO" id="GO:0005886">
    <property type="term" value="C:plasma membrane"/>
    <property type="evidence" value="ECO:0007669"/>
    <property type="project" value="UniProtKB-SubCell"/>
</dbReference>
<feature type="transmembrane region" description="Helical" evidence="6">
    <location>
        <begin position="234"/>
        <end position="258"/>
    </location>
</feature>
<dbReference type="Gene3D" id="6.10.340.10">
    <property type="match status" value="1"/>
</dbReference>
<evidence type="ECO:0000313" key="11">
    <source>
        <dbReference type="Proteomes" id="UP000325255"/>
    </source>
</evidence>
<dbReference type="Proteomes" id="UP000325255">
    <property type="component" value="Unassembled WGS sequence"/>
</dbReference>
<sequence>MRYAKIFALPFACNSATNLASKPMVSGASAAQTCRIQKGERANGHRRTFRMRAFRNLTIRGKIASAFLLMLCCTLGIGLFSIGRLGAVRDAGAVVAGKWMPMGQVLGQLSTEFEKLRARESQTLLRSGPELVKQIGDVTESLAAMDRLQARFAAMVATAEERRLAEAIQAAWLTYRAASERLAIAVRAGQKDVAYDILFMQMQQPLLQVRKTVRTGLDFALDHGGAATRHSAEIGAAATTMISVVLGLLVLAGGAIAVGTARGIAGPVKAMTETMRRLAARDLSTPVEGLGRRDEIGAMASAVQVFKDNIIAADRMVEEQARAQQARVERAARLEALTSGFENSVGQLVGVLASAATELQATARTMSQGAGQSREQAGAVLRAAEQASGNVQTVAAAAEQLSSSVAEISRQVAQSSRVAGRAAADAKRTNATVRALSDGAQRIGEVVRLISDIAGQTNLLALNATIEAARAGEAGRGFAVVASEVKALASQTARATDEIATQIGQIQAATQDAVVAIQGIATTIDEVNEIAGTIAAAVEEQGAATQEIARNVQQAAAGTQEVTRNIAGVSRAVAETGDAAADVLKAAEDVSRQSEMLGGEVGDFIRGVKAA</sequence>
<gene>
    <name evidence="10" type="ORF">F1189_11790</name>
</gene>
<dbReference type="PANTHER" id="PTHR32089">
    <property type="entry name" value="METHYL-ACCEPTING CHEMOTAXIS PROTEIN MCPB"/>
    <property type="match status" value="1"/>
</dbReference>
<dbReference type="SMART" id="SM00283">
    <property type="entry name" value="MA"/>
    <property type="match status" value="1"/>
</dbReference>
<dbReference type="Pfam" id="PF12729">
    <property type="entry name" value="4HB_MCP_1"/>
    <property type="match status" value="1"/>
</dbReference>
<evidence type="ECO:0000259" key="7">
    <source>
        <dbReference type="PROSITE" id="PS50111"/>
    </source>
</evidence>
<dbReference type="PRINTS" id="PR00260">
    <property type="entry name" value="CHEMTRNSDUCR"/>
</dbReference>
<keyword evidence="6" id="KW-0812">Transmembrane</keyword>
<keyword evidence="2" id="KW-1003">Cell membrane</keyword>
<dbReference type="InterPro" id="IPR000727">
    <property type="entry name" value="T_SNARE_dom"/>
</dbReference>
<dbReference type="SMART" id="SM00304">
    <property type="entry name" value="HAMP"/>
    <property type="match status" value="1"/>
</dbReference>
<feature type="transmembrane region" description="Helical" evidence="6">
    <location>
        <begin position="63"/>
        <end position="82"/>
    </location>
</feature>
<keyword evidence="6" id="KW-1133">Transmembrane helix</keyword>
<comment type="subcellular location">
    <subcellularLocation>
        <location evidence="1">Cell inner membrane</location>
        <topology evidence="1">Multi-pass membrane protein</topology>
    </subcellularLocation>
</comment>
<evidence type="ECO:0000259" key="9">
    <source>
        <dbReference type="PROSITE" id="PS50885"/>
    </source>
</evidence>
<dbReference type="PROSITE" id="PS50111">
    <property type="entry name" value="CHEMOTAXIS_TRANSDUC_2"/>
    <property type="match status" value="1"/>
</dbReference>
<evidence type="ECO:0000256" key="1">
    <source>
        <dbReference type="ARBA" id="ARBA00004429"/>
    </source>
</evidence>
<dbReference type="InterPro" id="IPR024478">
    <property type="entry name" value="HlyB_4HB_MCP"/>
</dbReference>
<dbReference type="InterPro" id="IPR004089">
    <property type="entry name" value="MCPsignal_dom"/>
</dbReference>
<name>A0A5M6IWV2_9PROT</name>
<dbReference type="SUPFAM" id="SSF58104">
    <property type="entry name" value="Methyl-accepting chemotaxis protein (MCP) signaling domain"/>
    <property type="match status" value="1"/>
</dbReference>
<dbReference type="InterPro" id="IPR004090">
    <property type="entry name" value="Chemotax_Me-accpt_rcpt"/>
</dbReference>
<dbReference type="PROSITE" id="PS50192">
    <property type="entry name" value="T_SNARE"/>
    <property type="match status" value="1"/>
</dbReference>
<dbReference type="PANTHER" id="PTHR32089:SF112">
    <property type="entry name" value="LYSOZYME-LIKE PROTEIN-RELATED"/>
    <property type="match status" value="1"/>
</dbReference>
<dbReference type="CDD" id="cd06225">
    <property type="entry name" value="HAMP"/>
    <property type="match status" value="1"/>
</dbReference>
<dbReference type="OrthoDB" id="7295762at2"/>
<evidence type="ECO:0000256" key="3">
    <source>
        <dbReference type="ARBA" id="ARBA00023224"/>
    </source>
</evidence>
<dbReference type="InterPro" id="IPR003660">
    <property type="entry name" value="HAMP_dom"/>
</dbReference>
<evidence type="ECO:0000256" key="6">
    <source>
        <dbReference type="SAM" id="Phobius"/>
    </source>
</evidence>
<evidence type="ECO:0000256" key="4">
    <source>
        <dbReference type="ARBA" id="ARBA00029447"/>
    </source>
</evidence>
<keyword evidence="6" id="KW-0472">Membrane</keyword>
<dbReference type="GO" id="GO:0007165">
    <property type="term" value="P:signal transduction"/>
    <property type="evidence" value="ECO:0007669"/>
    <property type="project" value="UniProtKB-KW"/>
</dbReference>
<dbReference type="Pfam" id="PF00015">
    <property type="entry name" value="MCPsignal"/>
    <property type="match status" value="1"/>
</dbReference>
<keyword evidence="2" id="KW-0997">Cell inner membrane</keyword>
<protein>
    <submittedName>
        <fullName evidence="10">HAMP domain-containing protein</fullName>
    </submittedName>
</protein>
<keyword evidence="3 5" id="KW-0807">Transducer</keyword>
<dbReference type="AlphaFoldDB" id="A0A5M6IWV2"/>
<comment type="similarity">
    <text evidence="4">Belongs to the methyl-accepting chemotaxis (MCP) protein family.</text>
</comment>
<proteinExistence type="inferred from homology"/>
<reference evidence="10 11" key="1">
    <citation type="submission" date="2019-09" db="EMBL/GenBank/DDBJ databases">
        <title>Genome sequence of Rhodovastum atsumiense, a diverse member of the Acetobacteraceae family of non-sulfur purple photosynthetic bacteria.</title>
        <authorList>
            <person name="Meyer T."/>
            <person name="Kyndt J."/>
        </authorList>
    </citation>
    <scope>NUCLEOTIDE SEQUENCE [LARGE SCALE GENOMIC DNA]</scope>
    <source>
        <strain evidence="10 11">DSM 21279</strain>
    </source>
</reference>
<dbReference type="EMBL" id="VWPK01000016">
    <property type="protein sequence ID" value="KAA5611938.1"/>
    <property type="molecule type" value="Genomic_DNA"/>
</dbReference>
<dbReference type="PROSITE" id="PS50885">
    <property type="entry name" value="HAMP"/>
    <property type="match status" value="1"/>
</dbReference>
<evidence type="ECO:0000256" key="5">
    <source>
        <dbReference type="PROSITE-ProRule" id="PRU00284"/>
    </source>
</evidence>
<dbReference type="Gene3D" id="1.10.287.950">
    <property type="entry name" value="Methyl-accepting chemotaxis protein"/>
    <property type="match status" value="1"/>
</dbReference>